<proteinExistence type="predicted"/>
<dbReference type="GO" id="GO:0017057">
    <property type="term" value="F:6-phosphogluconolactonase activity"/>
    <property type="evidence" value="ECO:0007669"/>
    <property type="project" value="UniProtKB-EC"/>
</dbReference>
<dbReference type="SUPFAM" id="SSF50974">
    <property type="entry name" value="Nitrous oxide reductase, N-terminal domain"/>
    <property type="match status" value="1"/>
</dbReference>
<protein>
    <submittedName>
        <fullName evidence="1">6-phosphogluconolactonase</fullName>
        <ecNumber evidence="1">3.1.1.31</ecNumber>
    </submittedName>
</protein>
<dbReference type="InterPro" id="IPR011045">
    <property type="entry name" value="N2O_reductase_N"/>
</dbReference>
<feature type="non-terminal residue" evidence="1">
    <location>
        <position position="1"/>
    </location>
</feature>
<reference evidence="1" key="1">
    <citation type="submission" date="2019-03" db="EMBL/GenBank/DDBJ databases">
        <title>Single cell metagenomics reveals metabolic interactions within the superorganism composed of flagellate Streblomastix strix and complex community of Bacteroidetes bacteria on its surface.</title>
        <authorList>
            <person name="Treitli S.C."/>
            <person name="Kolisko M."/>
            <person name="Husnik F."/>
            <person name="Keeling P."/>
            <person name="Hampl V."/>
        </authorList>
    </citation>
    <scope>NUCLEOTIDE SEQUENCE</scope>
    <source>
        <strain evidence="1">STM</strain>
    </source>
</reference>
<accession>A0A5J4PB78</accession>
<keyword evidence="1" id="KW-0378">Hydrolase</keyword>
<dbReference type="InterPro" id="IPR019405">
    <property type="entry name" value="Lactonase_7-beta_prop"/>
</dbReference>
<dbReference type="Gene3D" id="2.130.10.10">
    <property type="entry name" value="YVTN repeat-like/Quinoprotein amine dehydrogenase"/>
    <property type="match status" value="1"/>
</dbReference>
<dbReference type="Pfam" id="PF10282">
    <property type="entry name" value="Lactonase"/>
    <property type="match status" value="1"/>
</dbReference>
<name>A0A5J4PB78_9ZZZZ</name>
<gene>
    <name evidence="1" type="ORF">EZS27_042123</name>
</gene>
<sequence>NFNITPNGKFLLVACRNSNVIQIYERNKETGVLTDTKQDIKLDAPFCVKFAD</sequence>
<dbReference type="EMBL" id="SNRY01010081">
    <property type="protein sequence ID" value="KAA6306220.1"/>
    <property type="molecule type" value="Genomic_DNA"/>
</dbReference>
<comment type="caution">
    <text evidence="1">The sequence shown here is derived from an EMBL/GenBank/DDBJ whole genome shotgun (WGS) entry which is preliminary data.</text>
</comment>
<dbReference type="EC" id="3.1.1.31" evidence="1"/>
<dbReference type="InterPro" id="IPR015943">
    <property type="entry name" value="WD40/YVTN_repeat-like_dom_sf"/>
</dbReference>
<evidence type="ECO:0000313" key="1">
    <source>
        <dbReference type="EMBL" id="KAA6306220.1"/>
    </source>
</evidence>
<organism evidence="1">
    <name type="scientific">termite gut metagenome</name>
    <dbReference type="NCBI Taxonomy" id="433724"/>
    <lineage>
        <taxon>unclassified sequences</taxon>
        <taxon>metagenomes</taxon>
        <taxon>organismal metagenomes</taxon>
    </lineage>
</organism>
<dbReference type="AlphaFoldDB" id="A0A5J4PB78"/>